<accession>A0A6A4VMY4</accession>
<dbReference type="AlphaFoldDB" id="A0A6A4VMY4"/>
<evidence type="ECO:0000313" key="3">
    <source>
        <dbReference type="Proteomes" id="UP000440578"/>
    </source>
</evidence>
<feature type="compositionally biased region" description="Polar residues" evidence="1">
    <location>
        <begin position="100"/>
        <end position="119"/>
    </location>
</feature>
<feature type="compositionally biased region" description="Low complexity" evidence="1">
    <location>
        <begin position="124"/>
        <end position="149"/>
    </location>
</feature>
<sequence length="149" mass="16423">MHRIHRLRIHRIHGLGIHGIRIRNHVAMRMAVNDGLRLGMSLDIKHDIRELGRSRLGNNDNRLSDGHDRLLVHRVVDGFLDDGLVGRLLNSTVNIHILPTSQTSATSDCRDSSQSSQTRESADSADSAHSGDSFDSAKSSKTSQTAQTS</sequence>
<protein>
    <submittedName>
        <fullName evidence="2">Uncharacterized protein</fullName>
    </submittedName>
</protein>
<evidence type="ECO:0000256" key="1">
    <source>
        <dbReference type="SAM" id="MobiDB-lite"/>
    </source>
</evidence>
<dbReference type="EMBL" id="VIIS01001783">
    <property type="protein sequence ID" value="KAF0292934.1"/>
    <property type="molecule type" value="Genomic_DNA"/>
</dbReference>
<organism evidence="2 3">
    <name type="scientific">Amphibalanus amphitrite</name>
    <name type="common">Striped barnacle</name>
    <name type="synonym">Balanus amphitrite</name>
    <dbReference type="NCBI Taxonomy" id="1232801"/>
    <lineage>
        <taxon>Eukaryota</taxon>
        <taxon>Metazoa</taxon>
        <taxon>Ecdysozoa</taxon>
        <taxon>Arthropoda</taxon>
        <taxon>Crustacea</taxon>
        <taxon>Multicrustacea</taxon>
        <taxon>Cirripedia</taxon>
        <taxon>Thoracica</taxon>
        <taxon>Thoracicalcarea</taxon>
        <taxon>Balanomorpha</taxon>
        <taxon>Balanoidea</taxon>
        <taxon>Balanidae</taxon>
        <taxon>Amphibalaninae</taxon>
        <taxon>Amphibalanus</taxon>
    </lineage>
</organism>
<feature type="region of interest" description="Disordered" evidence="1">
    <location>
        <begin position="100"/>
        <end position="149"/>
    </location>
</feature>
<name>A0A6A4VMY4_AMPAM</name>
<evidence type="ECO:0000313" key="2">
    <source>
        <dbReference type="EMBL" id="KAF0292934.1"/>
    </source>
</evidence>
<dbReference type="Proteomes" id="UP000440578">
    <property type="component" value="Unassembled WGS sequence"/>
</dbReference>
<gene>
    <name evidence="2" type="ORF">FJT64_009132</name>
</gene>
<comment type="caution">
    <text evidence="2">The sequence shown here is derived from an EMBL/GenBank/DDBJ whole genome shotgun (WGS) entry which is preliminary data.</text>
</comment>
<proteinExistence type="predicted"/>
<reference evidence="2 3" key="1">
    <citation type="submission" date="2019-07" db="EMBL/GenBank/DDBJ databases">
        <title>Draft genome assembly of a fouling barnacle, Amphibalanus amphitrite (Darwin, 1854): The first reference genome for Thecostraca.</title>
        <authorList>
            <person name="Kim W."/>
        </authorList>
    </citation>
    <scope>NUCLEOTIDE SEQUENCE [LARGE SCALE GENOMIC DNA]</scope>
    <source>
        <strain evidence="2">SNU_AA5</strain>
        <tissue evidence="2">Soma without cirri and trophi</tissue>
    </source>
</reference>
<keyword evidence="3" id="KW-1185">Reference proteome</keyword>